<reference evidence="2" key="1">
    <citation type="journal article" date="2018" name="Genome Biol. Evol.">
        <title>Genomics and development of Lentinus tigrinus, a white-rot wood-decaying mushroom with dimorphic fruiting bodies.</title>
        <authorList>
            <person name="Wu B."/>
            <person name="Xu Z."/>
            <person name="Knudson A."/>
            <person name="Carlson A."/>
            <person name="Chen N."/>
            <person name="Kovaka S."/>
            <person name="LaButti K."/>
            <person name="Lipzen A."/>
            <person name="Pennachio C."/>
            <person name="Riley R."/>
            <person name="Schakwitz W."/>
            <person name="Umezawa K."/>
            <person name="Ohm R.A."/>
            <person name="Grigoriev I.V."/>
            <person name="Nagy L.G."/>
            <person name="Gibbons J."/>
            <person name="Hibbett D."/>
        </authorList>
    </citation>
    <scope>NUCLEOTIDE SEQUENCE [LARGE SCALE GENOMIC DNA]</scope>
    <source>
        <strain evidence="2">ALCF2SS1-6</strain>
    </source>
</reference>
<evidence type="ECO:0000313" key="2">
    <source>
        <dbReference type="EMBL" id="RPD62569.1"/>
    </source>
</evidence>
<dbReference type="Proteomes" id="UP000313359">
    <property type="component" value="Unassembled WGS sequence"/>
</dbReference>
<organism evidence="2 3">
    <name type="scientific">Lentinus tigrinus ALCF2SS1-6</name>
    <dbReference type="NCBI Taxonomy" id="1328759"/>
    <lineage>
        <taxon>Eukaryota</taxon>
        <taxon>Fungi</taxon>
        <taxon>Dikarya</taxon>
        <taxon>Basidiomycota</taxon>
        <taxon>Agaricomycotina</taxon>
        <taxon>Agaricomycetes</taxon>
        <taxon>Polyporales</taxon>
        <taxon>Polyporaceae</taxon>
        <taxon>Lentinus</taxon>
    </lineage>
</organism>
<name>A0A5C2SHJ9_9APHY</name>
<sequence>MKHCVFRRSIDIRRWLASYASRPPSPPLATLMRCTSSTSPSLKARIADPLHPYPTSGHRGAEDPSLELSNKLDVRMPVAGTCQFSPGTRTVGPCRPTAASLKL</sequence>
<feature type="region of interest" description="Disordered" evidence="1">
    <location>
        <begin position="44"/>
        <end position="65"/>
    </location>
</feature>
<dbReference type="AlphaFoldDB" id="A0A5C2SHJ9"/>
<keyword evidence="3" id="KW-1185">Reference proteome</keyword>
<proteinExistence type="predicted"/>
<accession>A0A5C2SHJ9</accession>
<protein>
    <submittedName>
        <fullName evidence="2">Uncharacterized protein</fullName>
    </submittedName>
</protein>
<evidence type="ECO:0000313" key="3">
    <source>
        <dbReference type="Proteomes" id="UP000313359"/>
    </source>
</evidence>
<dbReference type="EMBL" id="ML122258">
    <property type="protein sequence ID" value="RPD62569.1"/>
    <property type="molecule type" value="Genomic_DNA"/>
</dbReference>
<evidence type="ECO:0000256" key="1">
    <source>
        <dbReference type="SAM" id="MobiDB-lite"/>
    </source>
</evidence>
<gene>
    <name evidence="2" type="ORF">L227DRAFT_573126</name>
</gene>